<dbReference type="SUPFAM" id="SSF53448">
    <property type="entry name" value="Nucleotide-diphospho-sugar transferases"/>
    <property type="match status" value="1"/>
</dbReference>
<evidence type="ECO:0000256" key="5">
    <source>
        <dbReference type="ARBA" id="ARBA00048128"/>
    </source>
</evidence>
<protein>
    <recommendedName>
        <fullName evidence="2 6">UTP--glucose-1-phosphate uridylyltransferase</fullName>
        <ecNumber evidence="2 6">2.7.7.9</ecNumber>
    </recommendedName>
    <alternativeName>
        <fullName evidence="6">UDP-glucose pyrophosphorylase</fullName>
    </alternativeName>
</protein>
<dbReference type="NCBIfam" id="TIGR01099">
    <property type="entry name" value="galU"/>
    <property type="match status" value="1"/>
</dbReference>
<evidence type="ECO:0000256" key="1">
    <source>
        <dbReference type="ARBA" id="ARBA00006890"/>
    </source>
</evidence>
<comment type="similarity">
    <text evidence="1 6">Belongs to the UDPGP type 2 family.</text>
</comment>
<proteinExistence type="inferred from homology"/>
<dbReference type="PaxDb" id="722438-MPNE_0777"/>
<dbReference type="GO" id="GO:0003983">
    <property type="term" value="F:UTP:glucose-1-phosphate uridylyltransferase activity"/>
    <property type="evidence" value="ECO:0007669"/>
    <property type="project" value="UniProtKB-EC"/>
</dbReference>
<dbReference type="Pfam" id="PF00483">
    <property type="entry name" value="NTP_transferase"/>
    <property type="match status" value="1"/>
</dbReference>
<name>A0A0H3DLY5_MYCPB</name>
<keyword evidence="4 6" id="KW-0548">Nucleotidyltransferase</keyword>
<evidence type="ECO:0000256" key="4">
    <source>
        <dbReference type="ARBA" id="ARBA00022695"/>
    </source>
</evidence>
<dbReference type="GO" id="GO:0006011">
    <property type="term" value="P:UDP-alpha-D-glucose metabolic process"/>
    <property type="evidence" value="ECO:0007669"/>
    <property type="project" value="InterPro"/>
</dbReference>
<evidence type="ECO:0000259" key="7">
    <source>
        <dbReference type="Pfam" id="PF00483"/>
    </source>
</evidence>
<dbReference type="Gene3D" id="3.90.550.10">
    <property type="entry name" value="Spore Coat Polysaccharide Biosynthesis Protein SpsA, Chain A"/>
    <property type="match status" value="1"/>
</dbReference>
<dbReference type="EMBL" id="CP002077">
    <property type="protein sequence ID" value="ADK86741.1"/>
    <property type="molecule type" value="Genomic_DNA"/>
</dbReference>
<dbReference type="STRING" id="722438.F539_03745"/>
<dbReference type="PATRIC" id="fig|722438.3.peg.756"/>
<dbReference type="CDD" id="cd02541">
    <property type="entry name" value="UGPase_prokaryotic"/>
    <property type="match status" value="1"/>
</dbReference>
<feature type="domain" description="Nucleotidyl transferase" evidence="7">
    <location>
        <begin position="6"/>
        <end position="270"/>
    </location>
</feature>
<dbReference type="PANTHER" id="PTHR43197">
    <property type="entry name" value="UTP--GLUCOSE-1-PHOSPHATE URIDYLYLTRANSFERASE"/>
    <property type="match status" value="1"/>
</dbReference>
<evidence type="ECO:0000313" key="8">
    <source>
        <dbReference type="EMBL" id="ADK86741.1"/>
    </source>
</evidence>
<comment type="catalytic activity">
    <reaction evidence="5 6">
        <text>alpha-D-glucose 1-phosphate + UTP + H(+) = UDP-alpha-D-glucose + diphosphate</text>
        <dbReference type="Rhea" id="RHEA:19889"/>
        <dbReference type="ChEBI" id="CHEBI:15378"/>
        <dbReference type="ChEBI" id="CHEBI:33019"/>
        <dbReference type="ChEBI" id="CHEBI:46398"/>
        <dbReference type="ChEBI" id="CHEBI:58601"/>
        <dbReference type="ChEBI" id="CHEBI:58885"/>
        <dbReference type="EC" id="2.7.7.9"/>
    </reaction>
</comment>
<dbReference type="InterPro" id="IPR005771">
    <property type="entry name" value="GalU_uridylyltTrfase_bac/arc"/>
</dbReference>
<dbReference type="KEGG" id="mpj:MPNE_0777"/>
<dbReference type="InterPro" id="IPR005835">
    <property type="entry name" value="NTP_transferase_dom"/>
</dbReference>
<dbReference type="EC" id="2.7.7.9" evidence="2 6"/>
<dbReference type="Proteomes" id="UP000007756">
    <property type="component" value="Chromosome"/>
</dbReference>
<dbReference type="eggNOG" id="COG1210">
    <property type="taxonomic scope" value="Bacteria"/>
</dbReference>
<dbReference type="InterPro" id="IPR029044">
    <property type="entry name" value="Nucleotide-diphossugar_trans"/>
</dbReference>
<evidence type="ECO:0000256" key="6">
    <source>
        <dbReference type="RuleBase" id="RU361259"/>
    </source>
</evidence>
<dbReference type="RefSeq" id="WP_014325671.1">
    <property type="nucleotide sequence ID" value="NZ_CP010546.1"/>
</dbReference>
<dbReference type="AlphaFoldDB" id="A0A0H3DLY5"/>
<evidence type="ECO:0000256" key="3">
    <source>
        <dbReference type="ARBA" id="ARBA00022679"/>
    </source>
</evidence>
<evidence type="ECO:0000313" key="9">
    <source>
        <dbReference type="Proteomes" id="UP000007756"/>
    </source>
</evidence>
<keyword evidence="3 6" id="KW-0808">Transferase</keyword>
<reference evidence="8 9" key="1">
    <citation type="journal article" date="2010" name="Appl. Environ. Microbiol.">
        <title>Targeted chromosomal knockouts in Mycoplasma pneumoniae.</title>
        <authorList>
            <person name="Krishnakumar R."/>
            <person name="Assad-Garcia N."/>
            <person name="Benders G.A."/>
            <person name="Phan Q."/>
            <person name="Montague M.G."/>
            <person name="Glass J.I."/>
        </authorList>
    </citation>
    <scope>NUCLEOTIDE SEQUENCE [LARGE SCALE GENOMIC DNA]</scope>
    <source>
        <strain evidence="9">ATCC 15531 / DSM 22911 / NBRC 14401 / NCTC 10119 / FH</strain>
    </source>
</reference>
<dbReference type="HOGENOM" id="CLU_029499_1_0_14"/>
<accession>A0A0H3DLY5</accession>
<gene>
    <name evidence="8" type="primary">galU</name>
    <name evidence="8" type="ordered locus">MPNE_0777</name>
</gene>
<dbReference type="PANTHER" id="PTHR43197:SF1">
    <property type="entry name" value="UTP--GLUCOSE-1-PHOSPHATE URIDYLYLTRANSFERASE"/>
    <property type="match status" value="1"/>
</dbReference>
<organism evidence="8 9">
    <name type="scientific">Mycoplasmoides pneumoniae (strain ATCC 15531 / DSM 23978 / CIP 103766 / NBRC 14401 / NCTC 10119 / FH)</name>
    <name type="common">Mycoplasma pneumoniae</name>
    <dbReference type="NCBI Taxonomy" id="722438"/>
    <lineage>
        <taxon>Bacteria</taxon>
        <taxon>Bacillati</taxon>
        <taxon>Mycoplasmatota</taxon>
        <taxon>Mycoplasmoidales</taxon>
        <taxon>Mycoplasmoidaceae</taxon>
        <taxon>Mycoplasmoides</taxon>
    </lineage>
</organism>
<evidence type="ECO:0000256" key="2">
    <source>
        <dbReference type="ARBA" id="ARBA00012415"/>
    </source>
</evidence>
<sequence>MPKIRKAVIPAAGLGTRLLPATKAIPKEMLPLVNKPTIQYIVEEAVASGIKEILVIVSSKKEAIIDHFDYDFILENALLQKHKDQEHQEIKDIANLAHIYFVRQKHQHGLGDAILHAKSFVGNEDFAVLLGDDVVFGEQPALAQCIQAYEQTDCQVIGVQEVPHDQVNKYGIVTPEANWQKQALVKILGMVEKPAVNEAKSNLAILSRYILKPSIFTALKQVPFGVGGELQLTDGLNYCLQQGEPFFAKHFGGTRFDVGTKNGFIKANLYTALKTDAITKDEVLAILKEFV</sequence>
<dbReference type="GeneID" id="66608645"/>